<dbReference type="RefSeq" id="WP_184185262.1">
    <property type="nucleotide sequence ID" value="NZ_JACHLE010000001.1"/>
</dbReference>
<accession>A0A840K868</accession>
<dbReference type="Pfam" id="PF16215">
    <property type="entry name" value="DUF4876"/>
    <property type="match status" value="1"/>
</dbReference>
<reference evidence="1 2" key="1">
    <citation type="submission" date="2020-08" db="EMBL/GenBank/DDBJ databases">
        <title>Functional genomics of gut bacteria from endangered species of beetles.</title>
        <authorList>
            <person name="Carlos-Shanley C."/>
        </authorList>
    </citation>
    <scope>NUCLEOTIDE SEQUENCE [LARGE SCALE GENOMIC DNA]</scope>
    <source>
        <strain evidence="1 2">S00151</strain>
    </source>
</reference>
<evidence type="ECO:0000313" key="2">
    <source>
        <dbReference type="Proteomes" id="UP000592180"/>
    </source>
</evidence>
<dbReference type="SUPFAM" id="SSF49478">
    <property type="entry name" value="Cna protein B-type domain"/>
    <property type="match status" value="1"/>
</dbReference>
<sequence>MKQLFSFLAILTLLFSCRDDDFGSDNNTLQPTAFRVEVKYDSNYGSLHAKNATVVLTNNNSGDTYTQTTDANGFANFGSVIPGTYKVTVTKKMLADEFNTTFGYPITVSEMNFNGVQENATVNVNVQSTFIELKGARVGDLLIKQVYYAGSHATQGAAFRDQFIEIYNNSNEVMYADGLYIGQLYGKTNTAVNNNYSQANGQFDWSKSIGMTIGSAANTDYVYADYVLRIPGTGTQYPIFPGQSIIIAQNGVNHKAPLVDNTGAPVTVQNPSLTVDLSQADFEAYLGNFNLSIGEPVYKYDIQNPAVKDIEIAYWGKPGYWSPNNDLILDNLGRDSFVIFRTDNFDTLPNYSDPSVTTISSNTRFFKQIPNTAIIDGVDLQHYNPNSQRPKMLSASLDASSISCDASFNSQAVIRKTKIEITLPNGSKRKILEDTNNSANDFVKQAANPRGFAL</sequence>
<keyword evidence="2" id="KW-1185">Reference proteome</keyword>
<dbReference type="PROSITE" id="PS51257">
    <property type="entry name" value="PROKAR_LIPOPROTEIN"/>
    <property type="match status" value="1"/>
</dbReference>
<protein>
    <recommendedName>
        <fullName evidence="3">DUF4876 domain-containing protein</fullName>
    </recommendedName>
</protein>
<comment type="caution">
    <text evidence="1">The sequence shown here is derived from an EMBL/GenBank/DDBJ whole genome shotgun (WGS) entry which is preliminary data.</text>
</comment>
<evidence type="ECO:0000313" key="1">
    <source>
        <dbReference type="EMBL" id="MBB4805691.1"/>
    </source>
</evidence>
<dbReference type="InterPro" id="IPR013783">
    <property type="entry name" value="Ig-like_fold"/>
</dbReference>
<organism evidence="1 2">
    <name type="scientific">Chryseobacterium defluvii</name>
    <dbReference type="NCBI Taxonomy" id="160396"/>
    <lineage>
        <taxon>Bacteria</taxon>
        <taxon>Pseudomonadati</taxon>
        <taxon>Bacteroidota</taxon>
        <taxon>Flavobacteriia</taxon>
        <taxon>Flavobacteriales</taxon>
        <taxon>Weeksellaceae</taxon>
        <taxon>Chryseobacterium group</taxon>
        <taxon>Chryseobacterium</taxon>
    </lineage>
</organism>
<name>A0A840K868_9FLAO</name>
<dbReference type="Gene3D" id="2.60.40.10">
    <property type="entry name" value="Immunoglobulins"/>
    <property type="match status" value="1"/>
</dbReference>
<proteinExistence type="predicted"/>
<dbReference type="Proteomes" id="UP000592180">
    <property type="component" value="Unassembled WGS sequence"/>
</dbReference>
<gene>
    <name evidence="1" type="ORF">HNP38_000963</name>
</gene>
<evidence type="ECO:0008006" key="3">
    <source>
        <dbReference type="Google" id="ProtNLM"/>
    </source>
</evidence>
<dbReference type="InterPro" id="IPR032627">
    <property type="entry name" value="DUF4876"/>
</dbReference>
<dbReference type="AlphaFoldDB" id="A0A840K868"/>
<dbReference type="EMBL" id="JACHLE010000001">
    <property type="protein sequence ID" value="MBB4805691.1"/>
    <property type="molecule type" value="Genomic_DNA"/>
</dbReference>